<dbReference type="AlphaFoldDB" id="A0A4V1CB45"/>
<reference evidence="1 2" key="1">
    <citation type="journal article" date="2019" name="Front. Microbiol.">
        <title>In silico and Genetic Analyses of Cyclic Lipopeptide Synthetic Gene Clusters in Pseudomonas sp. 11K1.</title>
        <authorList>
            <person name="Zhao H."/>
            <person name="Liu Y.P."/>
            <person name="Zhang L.Q."/>
        </authorList>
    </citation>
    <scope>NUCLEOTIDE SEQUENCE [LARGE SCALE GENOMIC DNA]</scope>
    <source>
        <strain evidence="1 2">11K1</strain>
    </source>
</reference>
<dbReference type="KEGG" id="pvk:EPZ47_21250"/>
<dbReference type="Proteomes" id="UP000296468">
    <property type="component" value="Chromosome"/>
</dbReference>
<dbReference type="OrthoDB" id="7021429at2"/>
<dbReference type="RefSeq" id="WP_014339635.1">
    <property type="nucleotide sequence ID" value="NZ_CP035088.1"/>
</dbReference>
<dbReference type="EMBL" id="CP035088">
    <property type="protein sequence ID" value="QBZ91124.1"/>
    <property type="molecule type" value="Genomic_DNA"/>
</dbReference>
<protein>
    <submittedName>
        <fullName evidence="1">Phage tail assembly protein</fullName>
    </submittedName>
</protein>
<evidence type="ECO:0000313" key="1">
    <source>
        <dbReference type="EMBL" id="QBZ91124.1"/>
    </source>
</evidence>
<evidence type="ECO:0000313" key="2">
    <source>
        <dbReference type="Proteomes" id="UP000296468"/>
    </source>
</evidence>
<dbReference type="GeneID" id="301220814"/>
<dbReference type="InterPro" id="IPR019289">
    <property type="entry name" value="Phage_tail_E/E"/>
</dbReference>
<dbReference type="Pfam" id="PF10109">
    <property type="entry name" value="Phage_TAC_7"/>
    <property type="match status" value="1"/>
</dbReference>
<proteinExistence type="predicted"/>
<organism evidence="1 2">
    <name type="scientific">Pseudomonas viciae</name>
    <dbReference type="NCBI Taxonomy" id="2505979"/>
    <lineage>
        <taxon>Bacteria</taxon>
        <taxon>Pseudomonadati</taxon>
        <taxon>Pseudomonadota</taxon>
        <taxon>Gammaproteobacteria</taxon>
        <taxon>Pseudomonadales</taxon>
        <taxon>Pseudomonadaceae</taxon>
        <taxon>Pseudomonas</taxon>
    </lineage>
</organism>
<sequence>MSSTAIPSWMTLAADRVTVKLTVPSEANGVRVDTLSLRTPTVRDLRIARQTAPNDEEQQDLNLFASLAEVGTKDLDGLTLKDFNRIQAGYFRLVREDELQPQGAEATG</sequence>
<gene>
    <name evidence="1" type="ORF">EPZ47_21250</name>
</gene>
<name>A0A4V1CB45_9PSED</name>
<accession>A0A4V1CB45</accession>